<name>A0A0C9UQ07_SPHS4</name>
<sequence length="244" mass="27115">MGFDWFWKPNPAAVELKRQVESQLHCRRTRAEQAGSTAHQIFPVLLSTERTRTNSWSSLTHPNKVGCDTERETFSRWCALKEERALTSFVIFYGNSGKLSTPPKLSASVNSLVLVKNLSAPPSSPSSPAPPNLNETIPPNGKSPLPLRSFPPFASSARTHSLTNLRVRRQDLDCVVMAWMLRETGVDNLLNKRVRCEGGITPALSRSARVPSCVTTSSPHVAQDTHQKRQVPHMRILQELQASV</sequence>
<accession>A0A0C9UQ07</accession>
<dbReference type="HOGENOM" id="CLU_099561_0_0_1"/>
<feature type="compositionally biased region" description="Pro residues" evidence="1">
    <location>
        <begin position="122"/>
        <end position="131"/>
    </location>
</feature>
<evidence type="ECO:0000256" key="1">
    <source>
        <dbReference type="SAM" id="MobiDB-lite"/>
    </source>
</evidence>
<dbReference type="EMBL" id="KN837247">
    <property type="protein sequence ID" value="KIJ31122.1"/>
    <property type="molecule type" value="Genomic_DNA"/>
</dbReference>
<evidence type="ECO:0000313" key="2">
    <source>
        <dbReference type="EMBL" id="KIJ31122.1"/>
    </source>
</evidence>
<reference evidence="2 3" key="1">
    <citation type="submission" date="2014-06" db="EMBL/GenBank/DDBJ databases">
        <title>Evolutionary Origins and Diversification of the Mycorrhizal Mutualists.</title>
        <authorList>
            <consortium name="DOE Joint Genome Institute"/>
            <consortium name="Mycorrhizal Genomics Consortium"/>
            <person name="Kohler A."/>
            <person name="Kuo A."/>
            <person name="Nagy L.G."/>
            <person name="Floudas D."/>
            <person name="Copeland A."/>
            <person name="Barry K.W."/>
            <person name="Cichocki N."/>
            <person name="Veneault-Fourrey C."/>
            <person name="LaButti K."/>
            <person name="Lindquist E.A."/>
            <person name="Lipzen A."/>
            <person name="Lundell T."/>
            <person name="Morin E."/>
            <person name="Murat C."/>
            <person name="Riley R."/>
            <person name="Ohm R."/>
            <person name="Sun H."/>
            <person name="Tunlid A."/>
            <person name="Henrissat B."/>
            <person name="Grigoriev I.V."/>
            <person name="Hibbett D.S."/>
            <person name="Martin F."/>
        </authorList>
    </citation>
    <scope>NUCLEOTIDE SEQUENCE [LARGE SCALE GENOMIC DNA]</scope>
    <source>
        <strain evidence="2 3">SS14</strain>
    </source>
</reference>
<gene>
    <name evidence="2" type="ORF">M422DRAFT_267193</name>
</gene>
<evidence type="ECO:0000313" key="3">
    <source>
        <dbReference type="Proteomes" id="UP000054279"/>
    </source>
</evidence>
<feature type="region of interest" description="Disordered" evidence="1">
    <location>
        <begin position="119"/>
        <end position="148"/>
    </location>
</feature>
<dbReference type="AlphaFoldDB" id="A0A0C9UQ07"/>
<protein>
    <submittedName>
        <fullName evidence="2">Uncharacterized protein</fullName>
    </submittedName>
</protein>
<keyword evidence="3" id="KW-1185">Reference proteome</keyword>
<organism evidence="2 3">
    <name type="scientific">Sphaerobolus stellatus (strain SS14)</name>
    <dbReference type="NCBI Taxonomy" id="990650"/>
    <lineage>
        <taxon>Eukaryota</taxon>
        <taxon>Fungi</taxon>
        <taxon>Dikarya</taxon>
        <taxon>Basidiomycota</taxon>
        <taxon>Agaricomycotina</taxon>
        <taxon>Agaricomycetes</taxon>
        <taxon>Phallomycetidae</taxon>
        <taxon>Geastrales</taxon>
        <taxon>Sphaerobolaceae</taxon>
        <taxon>Sphaerobolus</taxon>
    </lineage>
</organism>
<dbReference type="Proteomes" id="UP000054279">
    <property type="component" value="Unassembled WGS sequence"/>
</dbReference>
<proteinExistence type="predicted"/>